<evidence type="ECO:0000256" key="5">
    <source>
        <dbReference type="ARBA" id="ARBA00022692"/>
    </source>
</evidence>
<comment type="caution">
    <text evidence="11">The sequence shown here is derived from an EMBL/GenBank/DDBJ whole genome shotgun (WGS) entry which is preliminary data.</text>
</comment>
<dbReference type="InterPro" id="IPR050256">
    <property type="entry name" value="Glycosyltransferase_2"/>
</dbReference>
<keyword evidence="5 9" id="KW-0812">Transmembrane</keyword>
<dbReference type="PANTHER" id="PTHR48090">
    <property type="entry name" value="UNDECAPRENYL-PHOSPHATE 4-DEOXY-4-FORMAMIDO-L-ARABINOSE TRANSFERASE-RELATED"/>
    <property type="match status" value="1"/>
</dbReference>
<dbReference type="PANTHER" id="PTHR48090:SF1">
    <property type="entry name" value="PROPHAGE BACTOPRENOL GLUCOSYL TRANSFERASE HOMOLOG"/>
    <property type="match status" value="1"/>
</dbReference>
<keyword evidence="3 11" id="KW-0328">Glycosyltransferase</keyword>
<comment type="similarity">
    <text evidence="8">Belongs to the glycosyltransferase 2 family. GtrB subfamily.</text>
</comment>
<name>A0A561DCK7_9BACI</name>
<dbReference type="InterPro" id="IPR029044">
    <property type="entry name" value="Nucleotide-diphossugar_trans"/>
</dbReference>
<feature type="domain" description="Glycosyltransferase 2-like" evidence="10">
    <location>
        <begin position="6"/>
        <end position="166"/>
    </location>
</feature>
<evidence type="ECO:0000256" key="3">
    <source>
        <dbReference type="ARBA" id="ARBA00022676"/>
    </source>
</evidence>
<dbReference type="GO" id="GO:0005886">
    <property type="term" value="C:plasma membrane"/>
    <property type="evidence" value="ECO:0007669"/>
    <property type="project" value="UniProtKB-SubCell"/>
</dbReference>
<evidence type="ECO:0000256" key="9">
    <source>
        <dbReference type="SAM" id="Phobius"/>
    </source>
</evidence>
<dbReference type="CDD" id="cd04187">
    <property type="entry name" value="DPM1_like_bac"/>
    <property type="match status" value="1"/>
</dbReference>
<evidence type="ECO:0000313" key="12">
    <source>
        <dbReference type="Proteomes" id="UP000319671"/>
    </source>
</evidence>
<evidence type="ECO:0000256" key="2">
    <source>
        <dbReference type="ARBA" id="ARBA00022475"/>
    </source>
</evidence>
<evidence type="ECO:0000256" key="1">
    <source>
        <dbReference type="ARBA" id="ARBA00004651"/>
    </source>
</evidence>
<dbReference type="AlphaFoldDB" id="A0A561DCK7"/>
<reference evidence="11 12" key="1">
    <citation type="submission" date="2019-06" db="EMBL/GenBank/DDBJ databases">
        <title>Sorghum-associated microbial communities from plants grown in Nebraska, USA.</title>
        <authorList>
            <person name="Schachtman D."/>
        </authorList>
    </citation>
    <scope>NUCLEOTIDE SEQUENCE [LARGE SCALE GENOMIC DNA]</scope>
    <source>
        <strain evidence="11 12">2482</strain>
    </source>
</reference>
<evidence type="ECO:0000256" key="6">
    <source>
        <dbReference type="ARBA" id="ARBA00022989"/>
    </source>
</evidence>
<evidence type="ECO:0000256" key="8">
    <source>
        <dbReference type="ARBA" id="ARBA00038152"/>
    </source>
</evidence>
<dbReference type="RefSeq" id="WP_144565683.1">
    <property type="nucleotide sequence ID" value="NZ_VIVN01000006.1"/>
</dbReference>
<keyword evidence="12" id="KW-1185">Reference proteome</keyword>
<keyword evidence="7 9" id="KW-0472">Membrane</keyword>
<feature type="transmembrane region" description="Helical" evidence="9">
    <location>
        <begin position="230"/>
        <end position="251"/>
    </location>
</feature>
<dbReference type="Proteomes" id="UP000319671">
    <property type="component" value="Unassembled WGS sequence"/>
</dbReference>
<keyword evidence="4 11" id="KW-0808">Transferase</keyword>
<dbReference type="InterPro" id="IPR001173">
    <property type="entry name" value="Glyco_trans_2-like"/>
</dbReference>
<feature type="transmembrane region" description="Helical" evidence="9">
    <location>
        <begin position="263"/>
        <end position="289"/>
    </location>
</feature>
<evidence type="ECO:0000259" key="10">
    <source>
        <dbReference type="Pfam" id="PF00535"/>
    </source>
</evidence>
<gene>
    <name evidence="11" type="ORF">FB550_106145</name>
</gene>
<dbReference type="FunFam" id="3.90.550.10:FF:000079">
    <property type="entry name" value="Probable glycosyl transferase"/>
    <property type="match status" value="1"/>
</dbReference>
<keyword evidence="2" id="KW-1003">Cell membrane</keyword>
<dbReference type="EMBL" id="VIVN01000006">
    <property type="protein sequence ID" value="TWE01091.1"/>
    <property type="molecule type" value="Genomic_DNA"/>
</dbReference>
<accession>A0A561DCK7</accession>
<protein>
    <submittedName>
        <fullName evidence="11">Dolichol-phosphate mannosyltransferase</fullName>
    </submittedName>
</protein>
<keyword evidence="6 9" id="KW-1133">Transmembrane helix</keyword>
<evidence type="ECO:0000256" key="7">
    <source>
        <dbReference type="ARBA" id="ARBA00023136"/>
    </source>
</evidence>
<evidence type="ECO:0000313" key="11">
    <source>
        <dbReference type="EMBL" id="TWE01091.1"/>
    </source>
</evidence>
<dbReference type="Pfam" id="PF00535">
    <property type="entry name" value="Glycos_transf_2"/>
    <property type="match status" value="1"/>
</dbReference>
<evidence type="ECO:0000256" key="4">
    <source>
        <dbReference type="ARBA" id="ARBA00022679"/>
    </source>
</evidence>
<proteinExistence type="inferred from homology"/>
<organism evidence="11 12">
    <name type="scientific">Neobacillus bataviensis</name>
    <dbReference type="NCBI Taxonomy" id="220685"/>
    <lineage>
        <taxon>Bacteria</taxon>
        <taxon>Bacillati</taxon>
        <taxon>Bacillota</taxon>
        <taxon>Bacilli</taxon>
        <taxon>Bacillales</taxon>
        <taxon>Bacillaceae</taxon>
        <taxon>Neobacillus</taxon>
    </lineage>
</organism>
<comment type="subcellular location">
    <subcellularLocation>
        <location evidence="1">Cell membrane</location>
        <topology evidence="1">Multi-pass membrane protein</topology>
    </subcellularLocation>
</comment>
<dbReference type="GO" id="GO:0016757">
    <property type="term" value="F:glycosyltransferase activity"/>
    <property type="evidence" value="ECO:0007669"/>
    <property type="project" value="UniProtKB-KW"/>
</dbReference>
<dbReference type="Gene3D" id="3.90.550.10">
    <property type="entry name" value="Spore Coat Polysaccharide Biosynthesis Protein SpsA, Chain A"/>
    <property type="match status" value="1"/>
</dbReference>
<sequence length="325" mass="37367">MSEIISIVVPMYFEEEVALECYNRLKEVMDNHKINYEFIFVNDGSTDKTIDILKEIAANNHRAKVVSFARNFGHQNAVTAGIDYACGDAIVIIDADLQDPPELIPQLIDKWKEGYEVVYAKRKARKGETFFKLLTAKTFYRFLNYMSDIDIPTDTGDFRIIDRKVADVFKNMTERNRFIRGMVTWIGFRQTYIEYERDERFAGVTKYPLKKMVKFASDGIFSFSSRPLRLVTGVGFLTVFISIGLLLYSIIVKLLGKPIEAGWASLMVAISFFSGIQLLGLGIIGQYIARIYDESKNRPNYIVKETLNIDQLANYQEKENQKLKI</sequence>
<dbReference type="SUPFAM" id="SSF53448">
    <property type="entry name" value="Nucleotide-diphospho-sugar transferases"/>
    <property type="match status" value="1"/>
</dbReference>